<evidence type="ECO:0000313" key="1">
    <source>
        <dbReference type="EMBL" id="EQA43834.1"/>
    </source>
</evidence>
<reference evidence="1" key="1">
    <citation type="submission" date="2013-05" db="EMBL/GenBank/DDBJ databases">
        <authorList>
            <person name="Harkins D.M."/>
            <person name="Durkin A.S."/>
            <person name="Brinkac L.M."/>
            <person name="Haft D.H."/>
            <person name="Selengut J.D."/>
            <person name="Sanka R."/>
            <person name="DePew J."/>
            <person name="Purushe J."/>
            <person name="Hartskeerl R.A."/>
            <person name="Ahmed A."/>
            <person name="van der Linden H."/>
            <person name="Goris M.G.A."/>
            <person name="Vinetz J.M."/>
            <person name="Sutton G.G."/>
            <person name="Nierman W.C."/>
            <person name="Fouts D.E."/>
        </authorList>
    </citation>
    <scope>NUCLEOTIDE SEQUENCE [LARGE SCALE GENOMIC DNA]</scope>
    <source>
        <strain evidence="1">5399</strain>
    </source>
</reference>
<evidence type="ECO:0000313" key="2">
    <source>
        <dbReference type="Proteomes" id="UP000015454"/>
    </source>
</evidence>
<dbReference type="STRING" id="1049789.LEP1GSC050_0003"/>
<sequence length="52" mass="5991">MIVVYGSVGTYLVGKELDKNQLDEFWKDKSSIIPMVQRLEYDYASEGGFRVD</sequence>
<gene>
    <name evidence="1" type="ORF">LEP1GSC050_0003</name>
</gene>
<comment type="caution">
    <text evidence="1">The sequence shown here is derived from an EMBL/GenBank/DDBJ whole genome shotgun (WGS) entry which is preliminary data.</text>
</comment>
<proteinExistence type="predicted"/>
<keyword evidence="2" id="KW-1185">Reference proteome</keyword>
<protein>
    <submittedName>
        <fullName evidence="1">Uncharacterized protein</fullName>
    </submittedName>
</protein>
<dbReference type="EMBL" id="AHMO02000009">
    <property type="protein sequence ID" value="EQA43834.1"/>
    <property type="molecule type" value="Genomic_DNA"/>
</dbReference>
<accession>T0GAH6</accession>
<dbReference type="AlphaFoldDB" id="T0GAH6"/>
<name>T0GAH6_9LEPT</name>
<dbReference type="Proteomes" id="UP000015454">
    <property type="component" value="Unassembled WGS sequence"/>
</dbReference>
<dbReference type="RefSeq" id="WP_020987792.1">
    <property type="nucleotide sequence ID" value="NZ_AHMO02000009.1"/>
</dbReference>
<organism evidence="1 2">
    <name type="scientific">Leptospira broomii serovar Hurstbridge str. 5399</name>
    <dbReference type="NCBI Taxonomy" id="1049789"/>
    <lineage>
        <taxon>Bacteria</taxon>
        <taxon>Pseudomonadati</taxon>
        <taxon>Spirochaetota</taxon>
        <taxon>Spirochaetia</taxon>
        <taxon>Leptospirales</taxon>
        <taxon>Leptospiraceae</taxon>
        <taxon>Leptospira</taxon>
    </lineage>
</organism>